<feature type="signal peptide" evidence="2">
    <location>
        <begin position="1"/>
        <end position="21"/>
    </location>
</feature>
<keyword evidence="2" id="KW-0732">Signal</keyword>
<comment type="caution">
    <text evidence="3">The sequence shown here is derived from an EMBL/GenBank/DDBJ whole genome shotgun (WGS) entry which is preliminary data.</text>
</comment>
<organism evidence="3 4">
    <name type="scientific">Parelaphostrongylus tenuis</name>
    <name type="common">Meningeal worm</name>
    <dbReference type="NCBI Taxonomy" id="148309"/>
    <lineage>
        <taxon>Eukaryota</taxon>
        <taxon>Metazoa</taxon>
        <taxon>Ecdysozoa</taxon>
        <taxon>Nematoda</taxon>
        <taxon>Chromadorea</taxon>
        <taxon>Rhabditida</taxon>
        <taxon>Rhabditina</taxon>
        <taxon>Rhabditomorpha</taxon>
        <taxon>Strongyloidea</taxon>
        <taxon>Metastrongylidae</taxon>
        <taxon>Parelaphostrongylus</taxon>
    </lineage>
</organism>
<reference evidence="3" key="1">
    <citation type="submission" date="2021-06" db="EMBL/GenBank/DDBJ databases">
        <title>Parelaphostrongylus tenuis whole genome reference sequence.</title>
        <authorList>
            <person name="Garwood T.J."/>
            <person name="Larsen P.A."/>
            <person name="Fountain-Jones N.M."/>
            <person name="Garbe J.R."/>
            <person name="Macchietto M.G."/>
            <person name="Kania S.A."/>
            <person name="Gerhold R.W."/>
            <person name="Richards J.E."/>
            <person name="Wolf T.M."/>
        </authorList>
    </citation>
    <scope>NUCLEOTIDE SEQUENCE</scope>
    <source>
        <strain evidence="3">MNPRO001-30</strain>
        <tissue evidence="3">Meninges</tissue>
    </source>
</reference>
<feature type="chain" id="PRO_5042296030" description="Secreted protein" evidence="2">
    <location>
        <begin position="22"/>
        <end position="117"/>
    </location>
</feature>
<protein>
    <recommendedName>
        <fullName evidence="5">Secreted protein</fullName>
    </recommendedName>
</protein>
<dbReference type="EMBL" id="JAHQIW010006631">
    <property type="protein sequence ID" value="KAJ1369637.1"/>
    <property type="molecule type" value="Genomic_DNA"/>
</dbReference>
<accession>A0AAD5WGT5</accession>
<feature type="compositionally biased region" description="Polar residues" evidence="1">
    <location>
        <begin position="96"/>
        <end position="105"/>
    </location>
</feature>
<name>A0AAD5WGT5_PARTN</name>
<dbReference type="Proteomes" id="UP001196413">
    <property type="component" value="Unassembled WGS sequence"/>
</dbReference>
<evidence type="ECO:0008006" key="5">
    <source>
        <dbReference type="Google" id="ProtNLM"/>
    </source>
</evidence>
<sequence length="117" mass="13027">MRIPCFLRLLRLAFIVPTEFSAIPCLPRVALQDFTYACKKYSPRGRRRLSGSRRRQSSSRRSRSRNPPVGNQEEKNSFAPQSSSWPQSGSPAADEANTSSSSSQRHGLILEAGTCQV</sequence>
<feature type="region of interest" description="Disordered" evidence="1">
    <location>
        <begin position="44"/>
        <end position="117"/>
    </location>
</feature>
<feature type="compositionally biased region" description="Low complexity" evidence="1">
    <location>
        <begin position="79"/>
        <end position="93"/>
    </location>
</feature>
<evidence type="ECO:0000256" key="1">
    <source>
        <dbReference type="SAM" id="MobiDB-lite"/>
    </source>
</evidence>
<gene>
    <name evidence="3" type="ORF">KIN20_031135</name>
</gene>
<proteinExistence type="predicted"/>
<feature type="compositionally biased region" description="Basic residues" evidence="1">
    <location>
        <begin position="44"/>
        <end position="64"/>
    </location>
</feature>
<evidence type="ECO:0000256" key="2">
    <source>
        <dbReference type="SAM" id="SignalP"/>
    </source>
</evidence>
<evidence type="ECO:0000313" key="3">
    <source>
        <dbReference type="EMBL" id="KAJ1369637.1"/>
    </source>
</evidence>
<dbReference type="AlphaFoldDB" id="A0AAD5WGT5"/>
<keyword evidence="4" id="KW-1185">Reference proteome</keyword>
<evidence type="ECO:0000313" key="4">
    <source>
        <dbReference type="Proteomes" id="UP001196413"/>
    </source>
</evidence>